<reference evidence="1 2" key="1">
    <citation type="submission" date="2019-01" db="EMBL/GenBank/DDBJ databases">
        <title>A draft genome assembly of the solar-powered sea slug Elysia chlorotica.</title>
        <authorList>
            <person name="Cai H."/>
            <person name="Li Q."/>
            <person name="Fang X."/>
            <person name="Li J."/>
            <person name="Curtis N.E."/>
            <person name="Altenburger A."/>
            <person name="Shibata T."/>
            <person name="Feng M."/>
            <person name="Maeda T."/>
            <person name="Schwartz J.A."/>
            <person name="Shigenobu S."/>
            <person name="Lundholm N."/>
            <person name="Nishiyama T."/>
            <person name="Yang H."/>
            <person name="Hasebe M."/>
            <person name="Li S."/>
            <person name="Pierce S.K."/>
            <person name="Wang J."/>
        </authorList>
    </citation>
    <scope>NUCLEOTIDE SEQUENCE [LARGE SCALE GENOMIC DNA]</scope>
    <source>
        <strain evidence="1">EC2010</strain>
        <tissue evidence="1">Whole organism of an adult</tissue>
    </source>
</reference>
<feature type="non-terminal residue" evidence="1">
    <location>
        <position position="166"/>
    </location>
</feature>
<keyword evidence="2" id="KW-1185">Reference proteome</keyword>
<dbReference type="AlphaFoldDB" id="A0A3S0Z8Z9"/>
<gene>
    <name evidence="1" type="ORF">EGW08_022658</name>
</gene>
<evidence type="ECO:0000313" key="2">
    <source>
        <dbReference type="Proteomes" id="UP000271974"/>
    </source>
</evidence>
<proteinExistence type="predicted"/>
<dbReference type="Proteomes" id="UP000271974">
    <property type="component" value="Unassembled WGS sequence"/>
</dbReference>
<name>A0A3S0Z8Z9_ELYCH</name>
<accession>A0A3S0Z8Z9</accession>
<organism evidence="1 2">
    <name type="scientific">Elysia chlorotica</name>
    <name type="common">Eastern emerald elysia</name>
    <name type="synonym">Sea slug</name>
    <dbReference type="NCBI Taxonomy" id="188477"/>
    <lineage>
        <taxon>Eukaryota</taxon>
        <taxon>Metazoa</taxon>
        <taxon>Spiralia</taxon>
        <taxon>Lophotrochozoa</taxon>
        <taxon>Mollusca</taxon>
        <taxon>Gastropoda</taxon>
        <taxon>Heterobranchia</taxon>
        <taxon>Euthyneura</taxon>
        <taxon>Panpulmonata</taxon>
        <taxon>Sacoglossa</taxon>
        <taxon>Placobranchoidea</taxon>
        <taxon>Plakobranchidae</taxon>
        <taxon>Elysia</taxon>
    </lineage>
</organism>
<evidence type="ECO:0000313" key="1">
    <source>
        <dbReference type="EMBL" id="RUS69582.1"/>
    </source>
</evidence>
<feature type="non-terminal residue" evidence="1">
    <location>
        <position position="1"/>
    </location>
</feature>
<dbReference type="EMBL" id="RQTK01001631">
    <property type="protein sequence ID" value="RUS69582.1"/>
    <property type="molecule type" value="Genomic_DNA"/>
</dbReference>
<protein>
    <submittedName>
        <fullName evidence="1">Uncharacterized protein</fullName>
    </submittedName>
</protein>
<sequence length="166" mass="18119">HTWIDPVKEVLVLIHPDLDNALSVVVYDAPDPAWPRVRGSLAENMADPRTGYNVNLAPAHPHLPKSKTKVLSTPDVHAFIIRAYLIEIVSVYRKQASRHGGLVIYAVLPSGHTAVAAAPVQLSLRHLVPAEVELPVEASPGHVRACDVLKRVVADHVNDGAHHRRP</sequence>
<comment type="caution">
    <text evidence="1">The sequence shown here is derived from an EMBL/GenBank/DDBJ whole genome shotgun (WGS) entry which is preliminary data.</text>
</comment>